<reference evidence="4 5" key="1">
    <citation type="journal article" date="2013" name="PLoS Genet.">
        <title>Distinctive expansion of potential virulence genes in the genome of the oomycete fish pathogen Saprolegnia parasitica.</title>
        <authorList>
            <person name="Jiang R.H."/>
            <person name="de Bruijn I."/>
            <person name="Haas B.J."/>
            <person name="Belmonte R."/>
            <person name="Lobach L."/>
            <person name="Christie J."/>
            <person name="van den Ackerveken G."/>
            <person name="Bottin A."/>
            <person name="Bulone V."/>
            <person name="Diaz-Moreno S.M."/>
            <person name="Dumas B."/>
            <person name="Fan L."/>
            <person name="Gaulin E."/>
            <person name="Govers F."/>
            <person name="Grenville-Briggs L.J."/>
            <person name="Horner N.R."/>
            <person name="Levin J.Z."/>
            <person name="Mammella M."/>
            <person name="Meijer H.J."/>
            <person name="Morris P."/>
            <person name="Nusbaum C."/>
            <person name="Oome S."/>
            <person name="Phillips A.J."/>
            <person name="van Rooyen D."/>
            <person name="Rzeszutek E."/>
            <person name="Saraiva M."/>
            <person name="Secombes C.J."/>
            <person name="Seidl M.F."/>
            <person name="Snel B."/>
            <person name="Stassen J.H."/>
            <person name="Sykes S."/>
            <person name="Tripathy S."/>
            <person name="van den Berg H."/>
            <person name="Vega-Arreguin J.C."/>
            <person name="Wawra S."/>
            <person name="Young S.K."/>
            <person name="Zeng Q."/>
            <person name="Dieguez-Uribeondo J."/>
            <person name="Russ C."/>
            <person name="Tyler B.M."/>
            <person name="van West P."/>
        </authorList>
    </citation>
    <scope>NUCLEOTIDE SEQUENCE [LARGE SCALE GENOMIC DNA]</scope>
    <source>
        <strain evidence="4 5">CBS 223.65</strain>
    </source>
</reference>
<evidence type="ECO:0000256" key="2">
    <source>
        <dbReference type="ARBA" id="ARBA00022490"/>
    </source>
</evidence>
<evidence type="ECO:0000256" key="1">
    <source>
        <dbReference type="ARBA" id="ARBA00004245"/>
    </source>
</evidence>
<dbReference type="InterPro" id="IPR001611">
    <property type="entry name" value="Leu-rich_rpt"/>
</dbReference>
<dbReference type="OrthoDB" id="6500038at2759"/>
<dbReference type="EMBL" id="KK583328">
    <property type="protein sequence ID" value="KDO19958.1"/>
    <property type="molecule type" value="Genomic_DNA"/>
</dbReference>
<comment type="subcellular location">
    <subcellularLocation>
        <location evidence="1">Cytoplasm</location>
        <location evidence="1">Cytoskeleton</location>
    </subcellularLocation>
</comment>
<dbReference type="Proteomes" id="UP000030745">
    <property type="component" value="Unassembled WGS sequence"/>
</dbReference>
<dbReference type="OMA" id="YASGHAM"/>
<organism evidence="4 5">
    <name type="scientific">Saprolegnia parasitica (strain CBS 223.65)</name>
    <dbReference type="NCBI Taxonomy" id="695850"/>
    <lineage>
        <taxon>Eukaryota</taxon>
        <taxon>Sar</taxon>
        <taxon>Stramenopiles</taxon>
        <taxon>Oomycota</taxon>
        <taxon>Saprolegniomycetes</taxon>
        <taxon>Saprolegniales</taxon>
        <taxon>Saprolegniaceae</taxon>
        <taxon>Saprolegnia</taxon>
    </lineage>
</organism>
<dbReference type="Pfam" id="PF13516">
    <property type="entry name" value="LRR_6"/>
    <property type="match status" value="4"/>
</dbReference>
<keyword evidence="3" id="KW-0206">Cytoskeleton</keyword>
<dbReference type="VEuPathDB" id="FungiDB:SPRG_13063"/>
<dbReference type="SMART" id="SM00368">
    <property type="entry name" value="LRR_RI"/>
    <property type="match status" value="10"/>
</dbReference>
<proteinExistence type="predicted"/>
<accession>A0A067BNY0</accession>
<dbReference type="KEGG" id="spar:SPRG_13063"/>
<dbReference type="Gene3D" id="3.80.10.10">
    <property type="entry name" value="Ribonuclease Inhibitor"/>
    <property type="match status" value="3"/>
</dbReference>
<keyword evidence="5" id="KW-1185">Reference proteome</keyword>
<evidence type="ECO:0000256" key="3">
    <source>
        <dbReference type="ARBA" id="ARBA00023212"/>
    </source>
</evidence>
<dbReference type="PANTHER" id="PTHR24107">
    <property type="entry name" value="YNEIN REGULATORY COMPLEX SUBUNIT 5"/>
    <property type="match status" value="1"/>
</dbReference>
<dbReference type="InterPro" id="IPR052410">
    <property type="entry name" value="DRC5"/>
</dbReference>
<evidence type="ECO:0000313" key="4">
    <source>
        <dbReference type="EMBL" id="KDO19958.1"/>
    </source>
</evidence>
<sequence>MVWGTKAGVTDLVQKLQAQNTKSMYILSTRKITSADAISLASALKSHPTMEEFYISGHVLGADGLEAFANVLATNTVLRKLAVGTEALGDAGLAILCAGLAKNPASAIQELDMELKSISNDGATALGAMLGTNKSIRHLVLARNKIHTQGFEHLVAGLAASNAVRELDIAENELVLHSDASLALAQWIRRQDCSLQTINLAGNPLGDSCVAFFEALATNTSLTSLNLSSTQLSPAAWAALGRALGQNATLQTLDVSQNKMASIESVAAGLSANAGLVRLVLAKTQLGDDGAMALRTPSTLVHLDLSANGLTSVGMRPHLASPLKELRVFDNALGAGLMDVLPTLLANPVLEGLDVGANALHGALAIALFEALHTPTALKTLEVGGNNLGDAGLAALEVLQERNPALDVAIDKRGGGDDDA</sequence>
<dbReference type="AlphaFoldDB" id="A0A067BNY0"/>
<protein>
    <submittedName>
        <fullName evidence="4">Uncharacterized protein</fullName>
    </submittedName>
</protein>
<dbReference type="GeneID" id="24134969"/>
<dbReference type="SUPFAM" id="SSF52047">
    <property type="entry name" value="RNI-like"/>
    <property type="match status" value="2"/>
</dbReference>
<keyword evidence="2" id="KW-0963">Cytoplasm</keyword>
<gene>
    <name evidence="4" type="ORF">SPRG_13063</name>
</gene>
<dbReference type="RefSeq" id="XP_012209328.1">
    <property type="nucleotide sequence ID" value="XM_012353938.1"/>
</dbReference>
<dbReference type="PANTHER" id="PTHR24107:SF2">
    <property type="entry name" value="NLR FAMILY CARD DOMAIN CONTAINING 3"/>
    <property type="match status" value="1"/>
</dbReference>
<name>A0A067BNY0_SAPPC</name>
<evidence type="ECO:0000313" key="5">
    <source>
        <dbReference type="Proteomes" id="UP000030745"/>
    </source>
</evidence>
<dbReference type="GO" id="GO:0005856">
    <property type="term" value="C:cytoskeleton"/>
    <property type="evidence" value="ECO:0007669"/>
    <property type="project" value="UniProtKB-SubCell"/>
</dbReference>
<dbReference type="InterPro" id="IPR032675">
    <property type="entry name" value="LRR_dom_sf"/>
</dbReference>